<dbReference type="AlphaFoldDB" id="W4VBZ9"/>
<evidence type="ECO:0000256" key="1">
    <source>
        <dbReference type="ARBA" id="ARBA00004881"/>
    </source>
</evidence>
<keyword evidence="3" id="KW-1185">Reference proteome</keyword>
<dbReference type="STRING" id="1294263.JCM21531_3879"/>
<dbReference type="GO" id="GO:0000272">
    <property type="term" value="P:polysaccharide catabolic process"/>
    <property type="evidence" value="ECO:0007669"/>
    <property type="project" value="TreeGrafter"/>
</dbReference>
<comment type="caution">
    <text evidence="2">The sequence shown here is derived from an EMBL/GenBank/DDBJ whole genome shotgun (WGS) entry which is preliminary data.</text>
</comment>
<protein>
    <submittedName>
        <fullName evidence="2">Alpha-N-arabinofuranosidase</fullName>
    </submittedName>
</protein>
<evidence type="ECO:0000313" key="2">
    <source>
        <dbReference type="EMBL" id="GAE90284.1"/>
    </source>
</evidence>
<reference evidence="2" key="1">
    <citation type="journal article" date="2014" name="Genome Announc.">
        <title>Draft Genome Sequence of Clostridium straminisolvens Strain JCM 21531T, Isolated from a Cellulose-Degrading Bacterial Community.</title>
        <authorList>
            <person name="Yuki M."/>
            <person name="Oshima K."/>
            <person name="Suda W."/>
            <person name="Sakamoto M."/>
            <person name="Kitamura K."/>
            <person name="Iida T."/>
            <person name="Hattori M."/>
            <person name="Ohkuma M."/>
        </authorList>
    </citation>
    <scope>NUCLEOTIDE SEQUENCE [LARGE SCALE GENOMIC DNA]</scope>
    <source>
        <strain evidence="2">JCM 21531</strain>
    </source>
</reference>
<dbReference type="InterPro" id="IPR017853">
    <property type="entry name" value="GH"/>
</dbReference>
<proteinExistence type="predicted"/>
<accession>W4VBZ9</accession>
<dbReference type="PANTHER" id="PTHR43576:SF3">
    <property type="entry name" value="ALPHA-L-ARABINOFURANOSIDASE C"/>
    <property type="match status" value="1"/>
</dbReference>
<gene>
    <name evidence="2" type="ORF">JCM21531_3879</name>
</gene>
<dbReference type="PANTHER" id="PTHR43576">
    <property type="entry name" value="ALPHA-L-ARABINOFURANOSIDASE C-RELATED"/>
    <property type="match status" value="1"/>
</dbReference>
<dbReference type="InterPro" id="IPR013780">
    <property type="entry name" value="Glyco_hydro_b"/>
</dbReference>
<evidence type="ECO:0000313" key="3">
    <source>
        <dbReference type="Proteomes" id="UP000019109"/>
    </source>
</evidence>
<name>W4VBZ9_9FIRM</name>
<dbReference type="EMBL" id="BAVR01000062">
    <property type="protein sequence ID" value="GAE90284.1"/>
    <property type="molecule type" value="Genomic_DNA"/>
</dbReference>
<organism evidence="2 3">
    <name type="scientific">Acetivibrio straminisolvens JCM 21531</name>
    <dbReference type="NCBI Taxonomy" id="1294263"/>
    <lineage>
        <taxon>Bacteria</taxon>
        <taxon>Bacillati</taxon>
        <taxon>Bacillota</taxon>
        <taxon>Clostridia</taxon>
        <taxon>Eubacteriales</taxon>
        <taxon>Oscillospiraceae</taxon>
        <taxon>Acetivibrio</taxon>
    </lineage>
</organism>
<sequence>MKKARMTIDKDYKIAEIDKRIYGSFVEHLGRAVYDGLYQPGNPKSDEDGFRKDVIELVKELNVPIIRYPGGNFVSNYFWEDGVGPVENRPDVWNWLGEV</sequence>
<dbReference type="Gene3D" id="3.20.20.80">
    <property type="entry name" value="Glycosidases"/>
    <property type="match status" value="1"/>
</dbReference>
<dbReference type="Gene3D" id="2.60.40.1180">
    <property type="entry name" value="Golgi alpha-mannosidase II"/>
    <property type="match status" value="1"/>
</dbReference>
<dbReference type="SUPFAM" id="SSF51445">
    <property type="entry name" value="(Trans)glycosidases"/>
    <property type="match status" value="1"/>
</dbReference>
<comment type="pathway">
    <text evidence="1">Glycan metabolism.</text>
</comment>
<dbReference type="Proteomes" id="UP000019109">
    <property type="component" value="Unassembled WGS sequence"/>
</dbReference>